<evidence type="ECO:0000313" key="2">
    <source>
        <dbReference type="EMBL" id="TNN27629.1"/>
    </source>
</evidence>
<sequence length="85" mass="9287">MAALFVGVMPGAISRGQRGLPGGSAAEKITQNKERRREAVTKENFRGTWQETNRSSSGVTFDLVVEPTHTSYDINTQGVCQTDED</sequence>
<dbReference type="Proteomes" id="UP000314294">
    <property type="component" value="Unassembled WGS sequence"/>
</dbReference>
<evidence type="ECO:0000313" key="3">
    <source>
        <dbReference type="Proteomes" id="UP000314294"/>
    </source>
</evidence>
<comment type="caution">
    <text evidence="2">The sequence shown here is derived from an EMBL/GenBank/DDBJ whole genome shotgun (WGS) entry which is preliminary data.</text>
</comment>
<evidence type="ECO:0000256" key="1">
    <source>
        <dbReference type="SAM" id="MobiDB-lite"/>
    </source>
</evidence>
<organism evidence="2 3">
    <name type="scientific">Liparis tanakae</name>
    <name type="common">Tanaka's snailfish</name>
    <dbReference type="NCBI Taxonomy" id="230148"/>
    <lineage>
        <taxon>Eukaryota</taxon>
        <taxon>Metazoa</taxon>
        <taxon>Chordata</taxon>
        <taxon>Craniata</taxon>
        <taxon>Vertebrata</taxon>
        <taxon>Euteleostomi</taxon>
        <taxon>Actinopterygii</taxon>
        <taxon>Neopterygii</taxon>
        <taxon>Teleostei</taxon>
        <taxon>Neoteleostei</taxon>
        <taxon>Acanthomorphata</taxon>
        <taxon>Eupercaria</taxon>
        <taxon>Perciformes</taxon>
        <taxon>Cottioidei</taxon>
        <taxon>Cottales</taxon>
        <taxon>Liparidae</taxon>
        <taxon>Liparis</taxon>
    </lineage>
</organism>
<protein>
    <submittedName>
        <fullName evidence="2">Uncharacterized protein</fullName>
    </submittedName>
</protein>
<name>A0A4Z2EFF6_9TELE</name>
<feature type="region of interest" description="Disordered" evidence="1">
    <location>
        <begin position="13"/>
        <end position="42"/>
    </location>
</feature>
<dbReference type="EMBL" id="SRLO01007976">
    <property type="protein sequence ID" value="TNN27629.1"/>
    <property type="molecule type" value="Genomic_DNA"/>
</dbReference>
<feature type="compositionally biased region" description="Basic and acidic residues" evidence="1">
    <location>
        <begin position="30"/>
        <end position="42"/>
    </location>
</feature>
<dbReference type="AlphaFoldDB" id="A0A4Z2EFF6"/>
<reference evidence="2 3" key="1">
    <citation type="submission" date="2019-03" db="EMBL/GenBank/DDBJ databases">
        <title>First draft genome of Liparis tanakae, snailfish: a comprehensive survey of snailfish specific genes.</title>
        <authorList>
            <person name="Kim W."/>
            <person name="Song I."/>
            <person name="Jeong J.-H."/>
            <person name="Kim D."/>
            <person name="Kim S."/>
            <person name="Ryu S."/>
            <person name="Song J.Y."/>
            <person name="Lee S.K."/>
        </authorList>
    </citation>
    <scope>NUCLEOTIDE SEQUENCE [LARGE SCALE GENOMIC DNA]</scope>
    <source>
        <tissue evidence="2">Muscle</tissue>
    </source>
</reference>
<accession>A0A4Z2EFF6</accession>
<keyword evidence="3" id="KW-1185">Reference proteome</keyword>
<gene>
    <name evidence="2" type="ORF">EYF80_062226</name>
</gene>
<proteinExistence type="predicted"/>